<dbReference type="Proteomes" id="UP000663862">
    <property type="component" value="Unassembled WGS sequence"/>
</dbReference>
<evidence type="ECO:0000256" key="1">
    <source>
        <dbReference type="SAM" id="MobiDB-lite"/>
    </source>
</evidence>
<dbReference type="EMBL" id="CAJOBR010001748">
    <property type="protein sequence ID" value="CAF4632744.1"/>
    <property type="molecule type" value="Genomic_DNA"/>
</dbReference>
<evidence type="ECO:0000313" key="3">
    <source>
        <dbReference type="EMBL" id="CAF4349202.1"/>
    </source>
</evidence>
<dbReference type="EMBL" id="CAJOBS010000311">
    <property type="protein sequence ID" value="CAF4549035.1"/>
    <property type="molecule type" value="Genomic_DNA"/>
</dbReference>
<evidence type="ECO:0000313" key="8">
    <source>
        <dbReference type="Proteomes" id="UP000663873"/>
    </source>
</evidence>
<dbReference type="Proteomes" id="UP000663873">
    <property type="component" value="Unassembled WGS sequence"/>
</dbReference>
<keyword evidence="8" id="KW-1185">Reference proteome</keyword>
<evidence type="ECO:0000313" key="7">
    <source>
        <dbReference type="Proteomes" id="UP000663862"/>
    </source>
</evidence>
<dbReference type="EMBL" id="CAJOBP010005625">
    <property type="protein sequence ID" value="CAF4474148.1"/>
    <property type="molecule type" value="Genomic_DNA"/>
</dbReference>
<comment type="caution">
    <text evidence="3">The sequence shown here is derived from an EMBL/GenBank/DDBJ whole genome shotgun (WGS) entry which is preliminary data.</text>
</comment>
<organism evidence="3 7">
    <name type="scientific">Rotaria socialis</name>
    <dbReference type="NCBI Taxonomy" id="392032"/>
    <lineage>
        <taxon>Eukaryota</taxon>
        <taxon>Metazoa</taxon>
        <taxon>Spiralia</taxon>
        <taxon>Gnathifera</taxon>
        <taxon>Rotifera</taxon>
        <taxon>Eurotatoria</taxon>
        <taxon>Bdelloidea</taxon>
        <taxon>Philodinida</taxon>
        <taxon>Philodinidae</taxon>
        <taxon>Rotaria</taxon>
    </lineage>
</organism>
<gene>
    <name evidence="2" type="ORF">HFQ381_LOCUS10107</name>
    <name evidence="6" type="ORF">QYT958_LOCUS13597</name>
    <name evidence="5" type="ORF">TOA249_LOCUS7077</name>
    <name evidence="3" type="ORF">TSG867_LOCUS9420</name>
    <name evidence="4" type="ORF">UJA718_LOCUS24416</name>
</gene>
<evidence type="ECO:0000313" key="4">
    <source>
        <dbReference type="EMBL" id="CAF4474148.1"/>
    </source>
</evidence>
<dbReference type="EMBL" id="CAJOBO010000548">
    <property type="protein sequence ID" value="CAF4245335.1"/>
    <property type="molecule type" value="Genomic_DNA"/>
</dbReference>
<accession>A0A820KVD2</accession>
<feature type="compositionally biased region" description="Polar residues" evidence="1">
    <location>
        <begin position="229"/>
        <end position="247"/>
    </location>
</feature>
<dbReference type="EMBL" id="CAJOBQ010000411">
    <property type="protein sequence ID" value="CAF4349202.1"/>
    <property type="molecule type" value="Genomic_DNA"/>
</dbReference>
<evidence type="ECO:0000313" key="2">
    <source>
        <dbReference type="EMBL" id="CAF4245335.1"/>
    </source>
</evidence>
<feature type="compositionally biased region" description="Polar residues" evidence="1">
    <location>
        <begin position="200"/>
        <end position="218"/>
    </location>
</feature>
<evidence type="ECO:0000313" key="5">
    <source>
        <dbReference type="EMBL" id="CAF4549035.1"/>
    </source>
</evidence>
<feature type="compositionally biased region" description="Basic residues" evidence="1">
    <location>
        <begin position="26"/>
        <end position="35"/>
    </location>
</feature>
<feature type="region of interest" description="Disordered" evidence="1">
    <location>
        <begin position="200"/>
        <end position="288"/>
    </location>
</feature>
<dbReference type="Proteomes" id="UP000663838">
    <property type="component" value="Unassembled WGS sequence"/>
</dbReference>
<reference evidence="3" key="1">
    <citation type="submission" date="2021-02" db="EMBL/GenBank/DDBJ databases">
        <authorList>
            <person name="Nowell W R."/>
        </authorList>
    </citation>
    <scope>NUCLEOTIDE SEQUENCE</scope>
</reference>
<evidence type="ECO:0000313" key="6">
    <source>
        <dbReference type="EMBL" id="CAF4632744.1"/>
    </source>
</evidence>
<name>A0A820KVD2_9BILA</name>
<protein>
    <submittedName>
        <fullName evidence="3">Uncharacterized protein</fullName>
    </submittedName>
</protein>
<feature type="compositionally biased region" description="Polar residues" evidence="1">
    <location>
        <begin position="266"/>
        <end position="279"/>
    </location>
</feature>
<dbReference type="AlphaFoldDB" id="A0A820KVD2"/>
<sequence>MAMMNISQITNEQQCLDVPLPPPGRIRSHSLKPRHSKLDYARRQSAAGASSVSTTPPPTTTITTGMKLSTENSELQKANTPPPRRTSTPWFQRRFTVFSFDQQQNASSNQQRRMTMGRYSVFSDKPNANLIRQKRPSVISQVVESFTRRFSLGKKKHHNDSEPNETIVDPVYETLKMAAETRKMAVANYLQQRQQTLNKQVSLNSQGSSELDIQSSPKASRHASRTEAEITSTLRPTLPSGNRQGASSIGKRHSAGHTLCNVDRQIPTNRHNSLGNSSRDFILKSTKE</sequence>
<dbReference type="Proteomes" id="UP000663851">
    <property type="component" value="Unassembled WGS sequence"/>
</dbReference>
<feature type="compositionally biased region" description="Polar residues" evidence="1">
    <location>
        <begin position="1"/>
        <end position="14"/>
    </location>
</feature>
<feature type="region of interest" description="Disordered" evidence="1">
    <location>
        <begin position="1"/>
        <end position="88"/>
    </location>
</feature>
<feature type="compositionally biased region" description="Polar residues" evidence="1">
    <location>
        <begin position="66"/>
        <end position="88"/>
    </location>
</feature>
<dbReference type="Proteomes" id="UP000663848">
    <property type="component" value="Unassembled WGS sequence"/>
</dbReference>
<proteinExistence type="predicted"/>